<feature type="compositionally biased region" description="Basic and acidic residues" evidence="2">
    <location>
        <begin position="1"/>
        <end position="32"/>
    </location>
</feature>
<dbReference type="RefSeq" id="XP_013343726.1">
    <property type="nucleotide sequence ID" value="XM_013488272.1"/>
</dbReference>
<feature type="compositionally biased region" description="Basic and acidic residues" evidence="2">
    <location>
        <begin position="506"/>
        <end position="517"/>
    </location>
</feature>
<dbReference type="STRING" id="1043005.A0A074Z938"/>
<keyword evidence="4" id="KW-1185">Reference proteome</keyword>
<sequence>MADRLAREARREAEANRMEEGEQRSSEQEHRRAAVTAAERMAGFQPTASSSRMSEDTQAHHSSRLRSQPATPAQPAMGQAMPSHRKSQTATQAGARVSSAPETPKPPRFNDLRPEDVPQPSNRAAFPHAFERWEFLSSHWEGLTSYWLHKLEDNQKEIARVLPGAPAMQRQIQDLSAAGANLFHALVELQRLRNSSERKFKRWFSEAKAEQEKWLEAQADLQGQLNAERLAKDELQLQLEAARRGIVHEKNRASEDRKELYIAKNEARRAWESLGERNVKDLECLKNLREGLPTIIGGEIHVVPLSTYKQDMERRPATADSPQYHQARSQQSQHTQQPQQQYQPIVPDVQYQADEPSPTNTDPFTEAARAGQQLHHEPDLEQLGPEDRQPYLTGSTPASSSTARTFISPQEQRRDMSPQGMSPLSPNVTTTRPMFQSSQLVGSGSARDQPELFYQQLPGKVYLHSSPGSGASGSKTPTAVPAQEAPGLGSRPSFDSNTSEGTEYEVDQHGNVRRDAQGRPVVYRNPNRSTTQNVSHVSSEEYDTAADVARERELGARYGVGVAPPPVPRAPTSSAEAMASFATSTVGDVDDMPAGYQAAEPADYEGAGYGDWEGLQSRHHHPTRLSDVLEEDERSRTTAE</sequence>
<proteinExistence type="predicted"/>
<feature type="compositionally biased region" description="Low complexity" evidence="2">
    <location>
        <begin position="326"/>
        <end position="352"/>
    </location>
</feature>
<feature type="compositionally biased region" description="Polar residues" evidence="2">
    <location>
        <begin position="419"/>
        <end position="431"/>
    </location>
</feature>
<evidence type="ECO:0000256" key="1">
    <source>
        <dbReference type="SAM" id="Coils"/>
    </source>
</evidence>
<feature type="region of interest" description="Disordered" evidence="2">
    <location>
        <begin position="464"/>
        <end position="544"/>
    </location>
</feature>
<feature type="compositionally biased region" description="Polar residues" evidence="2">
    <location>
        <begin position="466"/>
        <end position="477"/>
    </location>
</feature>
<evidence type="ECO:0000313" key="3">
    <source>
        <dbReference type="EMBL" id="KEQ95346.1"/>
    </source>
</evidence>
<feature type="region of interest" description="Disordered" evidence="2">
    <location>
        <begin position="314"/>
        <end position="431"/>
    </location>
</feature>
<dbReference type="GeneID" id="25368612"/>
<feature type="region of interest" description="Disordered" evidence="2">
    <location>
        <begin position="557"/>
        <end position="576"/>
    </location>
</feature>
<dbReference type="OMA" id="WEMLSSH"/>
<dbReference type="AlphaFoldDB" id="A0A074Z938"/>
<dbReference type="EMBL" id="KL584759">
    <property type="protein sequence ID" value="KEQ95346.1"/>
    <property type="molecule type" value="Genomic_DNA"/>
</dbReference>
<evidence type="ECO:0000256" key="2">
    <source>
        <dbReference type="SAM" id="MobiDB-lite"/>
    </source>
</evidence>
<reference evidence="3 4" key="1">
    <citation type="journal article" date="2014" name="BMC Genomics">
        <title>Genome sequencing of four Aureobasidium pullulans varieties: biotechnological potential, stress tolerance, and description of new species.</title>
        <authorList>
            <person name="Gostin Ar C."/>
            <person name="Ohm R.A."/>
            <person name="Kogej T."/>
            <person name="Sonjak S."/>
            <person name="Turk M."/>
            <person name="Zajc J."/>
            <person name="Zalar P."/>
            <person name="Grube M."/>
            <person name="Sun H."/>
            <person name="Han J."/>
            <person name="Sharma A."/>
            <person name="Chiniquy J."/>
            <person name="Ngan C.Y."/>
            <person name="Lipzen A."/>
            <person name="Barry K."/>
            <person name="Grigoriev I.V."/>
            <person name="Gunde-Cimerman N."/>
        </authorList>
    </citation>
    <scope>NUCLEOTIDE SEQUENCE [LARGE SCALE GENOMIC DNA]</scope>
    <source>
        <strain evidence="3 4">EXF-2481</strain>
    </source>
</reference>
<feature type="region of interest" description="Disordered" evidence="2">
    <location>
        <begin position="1"/>
        <end position="123"/>
    </location>
</feature>
<feature type="compositionally biased region" description="Basic and acidic residues" evidence="2">
    <location>
        <begin position="374"/>
        <end position="389"/>
    </location>
</feature>
<protein>
    <submittedName>
        <fullName evidence="3">Uncharacterized protein</fullName>
    </submittedName>
</protein>
<keyword evidence="1" id="KW-0175">Coiled coil</keyword>
<feature type="compositionally biased region" description="Polar residues" evidence="2">
    <location>
        <begin position="392"/>
        <end position="410"/>
    </location>
</feature>
<dbReference type="HOGENOM" id="CLU_007593_1_2_1"/>
<feature type="coiled-coil region" evidence="1">
    <location>
        <begin position="225"/>
        <end position="252"/>
    </location>
</feature>
<feature type="compositionally biased region" description="Polar residues" evidence="2">
    <location>
        <begin position="526"/>
        <end position="537"/>
    </location>
</feature>
<evidence type="ECO:0000313" key="4">
    <source>
        <dbReference type="Proteomes" id="UP000030641"/>
    </source>
</evidence>
<dbReference type="Proteomes" id="UP000030641">
    <property type="component" value="Unassembled WGS sequence"/>
</dbReference>
<name>A0A074Z938_AURSE</name>
<accession>A0A074Z938</accession>
<feature type="region of interest" description="Disordered" evidence="2">
    <location>
        <begin position="586"/>
        <end position="640"/>
    </location>
</feature>
<dbReference type="OrthoDB" id="5945798at2759"/>
<dbReference type="InParanoid" id="A0A074Z938"/>
<gene>
    <name evidence="3" type="ORF">AUEXF2481DRAFT_4960</name>
</gene>
<organism evidence="3 4">
    <name type="scientific">Aureobasidium subglaciale (strain EXF-2481)</name>
    <name type="common">Aureobasidium pullulans var. subglaciale</name>
    <dbReference type="NCBI Taxonomy" id="1043005"/>
    <lineage>
        <taxon>Eukaryota</taxon>
        <taxon>Fungi</taxon>
        <taxon>Dikarya</taxon>
        <taxon>Ascomycota</taxon>
        <taxon>Pezizomycotina</taxon>
        <taxon>Dothideomycetes</taxon>
        <taxon>Dothideomycetidae</taxon>
        <taxon>Dothideales</taxon>
        <taxon>Saccotheciaceae</taxon>
        <taxon>Aureobasidium</taxon>
    </lineage>
</organism>